<dbReference type="Gene3D" id="3.40.1390.30">
    <property type="entry name" value="NIF3 (NGG1p interacting factor 3)-like"/>
    <property type="match status" value="2"/>
</dbReference>
<feature type="binding site" evidence="5">
    <location>
        <position position="71"/>
    </location>
    <ligand>
        <name>a divalent metal cation</name>
        <dbReference type="ChEBI" id="CHEBI:60240"/>
        <label>1</label>
    </ligand>
</feature>
<evidence type="ECO:0000256" key="5">
    <source>
        <dbReference type="PIRSR" id="PIRSR602678-1"/>
    </source>
</evidence>
<proteinExistence type="inferred from homology"/>
<organism evidence="6 7">
    <name type="scientific">Boudabousia marimammalium</name>
    <dbReference type="NCBI Taxonomy" id="156892"/>
    <lineage>
        <taxon>Bacteria</taxon>
        <taxon>Bacillati</taxon>
        <taxon>Actinomycetota</taxon>
        <taxon>Actinomycetes</taxon>
        <taxon>Actinomycetales</taxon>
        <taxon>Actinomycetaceae</taxon>
        <taxon>Boudabousia</taxon>
    </lineage>
</organism>
<evidence type="ECO:0000313" key="6">
    <source>
        <dbReference type="EMBL" id="OKL49206.1"/>
    </source>
</evidence>
<dbReference type="InterPro" id="IPR002678">
    <property type="entry name" value="DUF34/NIF3"/>
</dbReference>
<keyword evidence="4 5" id="KW-0479">Metal-binding</keyword>
<dbReference type="AlphaFoldDB" id="A0A1Q5PNS6"/>
<dbReference type="SUPFAM" id="SSF102705">
    <property type="entry name" value="NIF3 (NGG1p interacting factor 3)-like"/>
    <property type="match status" value="1"/>
</dbReference>
<evidence type="ECO:0000256" key="2">
    <source>
        <dbReference type="ARBA" id="ARBA00011643"/>
    </source>
</evidence>
<dbReference type="STRING" id="156892.BM477_04220"/>
<dbReference type="InterPro" id="IPR036069">
    <property type="entry name" value="DUF34/NIF3_sf"/>
</dbReference>
<dbReference type="Pfam" id="PF01784">
    <property type="entry name" value="DUF34_NIF3"/>
    <property type="match status" value="1"/>
</dbReference>
<protein>
    <recommendedName>
        <fullName evidence="3">GTP cyclohydrolase 1 type 2 homolog</fullName>
    </recommendedName>
</protein>
<sequence length="282" mass="29916">MSNSDNTPSLEQVVSLIDSLYPPKLKEEWDKVGLITGDPQQPVERILIALDPVAATVDQAIAEGVDLLFTHHPLYLRGTSFLPANDPKGALVHRLIKNGCALMNAHTNADAAAEGVAQALAERIGLQTNEPLVPSDDVQHPGLGRVGKLPEAISLRAFAQQVAKALPGGPNGLLVGGDLEDLVQKVVVSGGSGDSFLGAARAAGADVYVTADLRHHPASEHLEGGKPYLINASHWATESVWCEVAAKSLRREFAAANLACEVKVSDLVTEPWTLWLPTTESE</sequence>
<keyword evidence="7" id="KW-1185">Reference proteome</keyword>
<dbReference type="FunFam" id="3.40.1390.30:FF:000001">
    <property type="entry name" value="GTP cyclohydrolase 1 type 2"/>
    <property type="match status" value="1"/>
</dbReference>
<evidence type="ECO:0000313" key="7">
    <source>
        <dbReference type="Proteomes" id="UP000186465"/>
    </source>
</evidence>
<name>A0A1Q5PNS6_9ACTO</name>
<feature type="binding site" evidence="5">
    <location>
        <position position="234"/>
    </location>
    <ligand>
        <name>a divalent metal cation</name>
        <dbReference type="ChEBI" id="CHEBI:60240"/>
        <label>1</label>
    </ligand>
</feature>
<dbReference type="GO" id="GO:0005737">
    <property type="term" value="C:cytoplasm"/>
    <property type="evidence" value="ECO:0007669"/>
    <property type="project" value="TreeGrafter"/>
</dbReference>
<comment type="similarity">
    <text evidence="1">Belongs to the GTP cyclohydrolase I type 2/NIF3 family.</text>
</comment>
<feature type="binding site" evidence="5">
    <location>
        <position position="72"/>
    </location>
    <ligand>
        <name>a divalent metal cation</name>
        <dbReference type="ChEBI" id="CHEBI:60240"/>
        <label>1</label>
    </ligand>
</feature>
<comment type="subunit">
    <text evidence="2">Homohexamer.</text>
</comment>
<feature type="binding site" evidence="5">
    <location>
        <position position="110"/>
    </location>
    <ligand>
        <name>a divalent metal cation</name>
        <dbReference type="ChEBI" id="CHEBI:60240"/>
        <label>1</label>
    </ligand>
</feature>
<dbReference type="PANTHER" id="PTHR13799:SF14">
    <property type="entry name" value="GTP CYCLOHYDROLASE 1 TYPE 2 HOMOLOG"/>
    <property type="match status" value="1"/>
</dbReference>
<reference evidence="7" key="1">
    <citation type="submission" date="2016-11" db="EMBL/GenBank/DDBJ databases">
        <title>Actinomyces gypaetusis sp. nov. isolated from Gypaetus barbatus in Qinghai Tibet Plateau China.</title>
        <authorList>
            <person name="Meng X."/>
        </authorList>
    </citation>
    <scope>NUCLEOTIDE SEQUENCE [LARGE SCALE GENOMIC DNA]</scope>
    <source>
        <strain evidence="7">DSM 15383</strain>
    </source>
</reference>
<gene>
    <name evidence="6" type="ORF">BM477_04220</name>
</gene>
<comment type="caution">
    <text evidence="6">The sequence shown here is derived from an EMBL/GenBank/DDBJ whole genome shotgun (WGS) entry which is preliminary data.</text>
</comment>
<dbReference type="Proteomes" id="UP000186465">
    <property type="component" value="Unassembled WGS sequence"/>
</dbReference>
<evidence type="ECO:0000256" key="1">
    <source>
        <dbReference type="ARBA" id="ARBA00006964"/>
    </source>
</evidence>
<dbReference type="EMBL" id="MPDM01000004">
    <property type="protein sequence ID" value="OKL49206.1"/>
    <property type="molecule type" value="Genomic_DNA"/>
</dbReference>
<dbReference type="GO" id="GO:0046872">
    <property type="term" value="F:metal ion binding"/>
    <property type="evidence" value="ECO:0007669"/>
    <property type="project" value="UniProtKB-KW"/>
</dbReference>
<dbReference type="OrthoDB" id="9795763at2"/>
<dbReference type="PANTHER" id="PTHR13799">
    <property type="entry name" value="NGG1 INTERACTING FACTOR 3"/>
    <property type="match status" value="1"/>
</dbReference>
<evidence type="ECO:0000256" key="3">
    <source>
        <dbReference type="ARBA" id="ARBA00022112"/>
    </source>
</evidence>
<evidence type="ECO:0000256" key="4">
    <source>
        <dbReference type="ARBA" id="ARBA00022723"/>
    </source>
</evidence>
<dbReference type="NCBIfam" id="TIGR00486">
    <property type="entry name" value="YbgI_SA1388"/>
    <property type="match status" value="1"/>
</dbReference>
<dbReference type="RefSeq" id="WP_075361445.1">
    <property type="nucleotide sequence ID" value="NZ_MPDM01000004.1"/>
</dbReference>
<feature type="binding site" evidence="5">
    <location>
        <position position="238"/>
    </location>
    <ligand>
        <name>a divalent metal cation</name>
        <dbReference type="ChEBI" id="CHEBI:60240"/>
        <label>1</label>
    </ligand>
</feature>
<accession>A0A1Q5PNS6</accession>